<proteinExistence type="predicted"/>
<evidence type="ECO:0000313" key="2">
    <source>
        <dbReference type="EMBL" id="EPS96479.1"/>
    </source>
</evidence>
<dbReference type="EMBL" id="KE504188">
    <property type="protein sequence ID" value="EPS96479.1"/>
    <property type="molecule type" value="Genomic_DNA"/>
</dbReference>
<dbReference type="HOGENOM" id="CLU_129410_0_0_1"/>
<accession>S8FDA8</accession>
<feature type="compositionally biased region" description="Polar residues" evidence="1">
    <location>
        <begin position="135"/>
        <end position="146"/>
    </location>
</feature>
<protein>
    <submittedName>
        <fullName evidence="2">Uncharacterized protein</fullName>
    </submittedName>
</protein>
<name>S8FDA8_FOMSC</name>
<feature type="region of interest" description="Disordered" evidence="1">
    <location>
        <begin position="1"/>
        <end position="196"/>
    </location>
</feature>
<keyword evidence="3" id="KW-1185">Reference proteome</keyword>
<sequence length="196" mass="20707">MSAESMTSHRHNDYVGGDASKGRIPGAEKATSGHQFNAIFPKSDAAPKRAQEHLPQPTGRDAPPSGSDRPLGKHINTVTPGDQLQNGQVDEVTHTHPSAQCIQSARTTGQPIELAPAPDSHTVIDRDPYAPRTSAADTLTGATSQDVHNHLGHPGTGQTSSELHHDGQHGRKRAARGADQFGSGAIPREIEQPGEL</sequence>
<evidence type="ECO:0000256" key="1">
    <source>
        <dbReference type="SAM" id="MobiDB-lite"/>
    </source>
</evidence>
<reference evidence="2 3" key="1">
    <citation type="journal article" date="2012" name="Science">
        <title>The Paleozoic origin of enzymatic lignin decomposition reconstructed from 31 fungal genomes.</title>
        <authorList>
            <person name="Floudas D."/>
            <person name="Binder M."/>
            <person name="Riley R."/>
            <person name="Barry K."/>
            <person name="Blanchette R.A."/>
            <person name="Henrissat B."/>
            <person name="Martinez A.T."/>
            <person name="Otillar R."/>
            <person name="Spatafora J.W."/>
            <person name="Yadav J.S."/>
            <person name="Aerts A."/>
            <person name="Benoit I."/>
            <person name="Boyd A."/>
            <person name="Carlson A."/>
            <person name="Copeland A."/>
            <person name="Coutinho P.M."/>
            <person name="de Vries R.P."/>
            <person name="Ferreira P."/>
            <person name="Findley K."/>
            <person name="Foster B."/>
            <person name="Gaskell J."/>
            <person name="Glotzer D."/>
            <person name="Gorecki P."/>
            <person name="Heitman J."/>
            <person name="Hesse C."/>
            <person name="Hori C."/>
            <person name="Igarashi K."/>
            <person name="Jurgens J.A."/>
            <person name="Kallen N."/>
            <person name="Kersten P."/>
            <person name="Kohler A."/>
            <person name="Kuees U."/>
            <person name="Kumar T.K.A."/>
            <person name="Kuo A."/>
            <person name="LaButti K."/>
            <person name="Larrondo L.F."/>
            <person name="Lindquist E."/>
            <person name="Ling A."/>
            <person name="Lombard V."/>
            <person name="Lucas S."/>
            <person name="Lundell T."/>
            <person name="Martin R."/>
            <person name="McLaughlin D.J."/>
            <person name="Morgenstern I."/>
            <person name="Morin E."/>
            <person name="Murat C."/>
            <person name="Nagy L.G."/>
            <person name="Nolan M."/>
            <person name="Ohm R.A."/>
            <person name="Patyshakuliyeva A."/>
            <person name="Rokas A."/>
            <person name="Ruiz-Duenas F.J."/>
            <person name="Sabat G."/>
            <person name="Salamov A."/>
            <person name="Samejima M."/>
            <person name="Schmutz J."/>
            <person name="Slot J.C."/>
            <person name="St John F."/>
            <person name="Stenlid J."/>
            <person name="Sun H."/>
            <person name="Sun S."/>
            <person name="Syed K."/>
            <person name="Tsang A."/>
            <person name="Wiebenga A."/>
            <person name="Young D."/>
            <person name="Pisabarro A."/>
            <person name="Eastwood D.C."/>
            <person name="Martin F."/>
            <person name="Cullen D."/>
            <person name="Grigoriev I.V."/>
            <person name="Hibbett D.S."/>
        </authorList>
    </citation>
    <scope>NUCLEOTIDE SEQUENCE</scope>
    <source>
        <strain evidence="3">FP-58527</strain>
    </source>
</reference>
<dbReference type="AlphaFoldDB" id="S8FDA8"/>
<dbReference type="Proteomes" id="UP000015241">
    <property type="component" value="Unassembled WGS sequence"/>
</dbReference>
<dbReference type="InParanoid" id="S8FDA8"/>
<evidence type="ECO:0000313" key="3">
    <source>
        <dbReference type="Proteomes" id="UP000015241"/>
    </source>
</evidence>
<organism evidence="2 3">
    <name type="scientific">Fomitopsis schrenkii</name>
    <name type="common">Brown rot fungus</name>
    <dbReference type="NCBI Taxonomy" id="2126942"/>
    <lineage>
        <taxon>Eukaryota</taxon>
        <taxon>Fungi</taxon>
        <taxon>Dikarya</taxon>
        <taxon>Basidiomycota</taxon>
        <taxon>Agaricomycotina</taxon>
        <taxon>Agaricomycetes</taxon>
        <taxon>Polyporales</taxon>
        <taxon>Fomitopsis</taxon>
    </lineage>
</organism>
<dbReference type="eggNOG" id="ENOG502S685">
    <property type="taxonomic scope" value="Eukaryota"/>
</dbReference>
<dbReference type="OrthoDB" id="3260716at2759"/>
<feature type="compositionally biased region" description="Polar residues" evidence="1">
    <location>
        <begin position="76"/>
        <end position="88"/>
    </location>
</feature>
<feature type="compositionally biased region" description="Polar residues" evidence="1">
    <location>
        <begin position="95"/>
        <end position="110"/>
    </location>
</feature>
<gene>
    <name evidence="2" type="ORF">FOMPIDRAFT_1130316</name>
</gene>